<dbReference type="EMBL" id="WKFB01001231">
    <property type="protein sequence ID" value="KAF6714511.1"/>
    <property type="molecule type" value="Genomic_DNA"/>
</dbReference>
<sequence length="147" mass="15780">MGEWEDTINPHKHATSHPALLADLRAGVQVTPLSSLGCRDLNSLCSVSCLRRGRSLTNPYNLTAVQYELQLKQDGGQDGGRVYRVPGRTAEAPPAPGARSLPDIWTAPAFMTVPHCSLSQPPRTLRPSSSCPLPELSCAVPPHCSES</sequence>
<gene>
    <name evidence="1" type="ORF">FQA47_023721</name>
</gene>
<comment type="caution">
    <text evidence="1">The sequence shown here is derived from an EMBL/GenBank/DDBJ whole genome shotgun (WGS) entry which is preliminary data.</text>
</comment>
<protein>
    <submittedName>
        <fullName evidence="1">Uncharacterized protein</fullName>
    </submittedName>
</protein>
<evidence type="ECO:0000313" key="1">
    <source>
        <dbReference type="EMBL" id="KAF6714511.1"/>
    </source>
</evidence>
<proteinExistence type="predicted"/>
<organism evidence="1 2">
    <name type="scientific">Oryzias melastigma</name>
    <name type="common">Marine medaka</name>
    <dbReference type="NCBI Taxonomy" id="30732"/>
    <lineage>
        <taxon>Eukaryota</taxon>
        <taxon>Metazoa</taxon>
        <taxon>Chordata</taxon>
        <taxon>Craniata</taxon>
        <taxon>Vertebrata</taxon>
        <taxon>Euteleostomi</taxon>
        <taxon>Actinopterygii</taxon>
        <taxon>Neopterygii</taxon>
        <taxon>Teleostei</taxon>
        <taxon>Neoteleostei</taxon>
        <taxon>Acanthomorphata</taxon>
        <taxon>Ovalentaria</taxon>
        <taxon>Atherinomorphae</taxon>
        <taxon>Beloniformes</taxon>
        <taxon>Adrianichthyidae</taxon>
        <taxon>Oryziinae</taxon>
        <taxon>Oryzias</taxon>
    </lineage>
</organism>
<reference evidence="1" key="1">
    <citation type="journal article" name="BMC Genomics">
        <title>Long-read sequencing and de novo genome assembly of marine medaka (Oryzias melastigma).</title>
        <authorList>
            <person name="Liang P."/>
            <person name="Saqib H.S.A."/>
            <person name="Ni X."/>
            <person name="Shen Y."/>
        </authorList>
    </citation>
    <scope>NUCLEOTIDE SEQUENCE</scope>
    <source>
        <strain evidence="1">Bigg-433</strain>
    </source>
</reference>
<evidence type="ECO:0000313" key="2">
    <source>
        <dbReference type="Proteomes" id="UP000646548"/>
    </source>
</evidence>
<dbReference type="AlphaFoldDB" id="A0A834EYJ3"/>
<dbReference type="Proteomes" id="UP000646548">
    <property type="component" value="Unassembled WGS sequence"/>
</dbReference>
<accession>A0A834EYJ3</accession>
<name>A0A834EYJ3_ORYME</name>